<name>A0AAD7B4I7_9AGAR</name>
<feature type="region of interest" description="Disordered" evidence="1">
    <location>
        <begin position="229"/>
        <end position="321"/>
    </location>
</feature>
<sequence length="507" mass="53032">MNVQFSFGSNRSYILRVDSVCTWSQETFPPGLTRLLQDPEVGCLHDVAFPVNAGLSYVACWKKARSGNNKYDAASLGPNYTRLSRFVKSLTSSGAHTLHTSFGPGLSYFSVSPSGYSSQNISPILEEEMHNNSSVRRPTCVALGVQGAYVALYSDGTVNFDLRGQYPLVEGMIRLEEGKRRRGITYIALNPFVGGEYYAVFGDGSASWNLPTVWNDNVVAVSRRIRPGDAGAQSSVAAPGGTSPVPTSSNISSVPVSSSGSVLSSSPEISPTSSASSSTESILAGTSTPTPTASQPFIHTPGATTTTSPPPSYTHLPSGQSSTPLAIYVPPPQISFPKLNVKKSCHRLAKEINKAVKAIPLAQETLDATLMGPRAMLTIGNALLGGGDDVVLVANSNQQTLPPGLAALFNPDASNIGGLSTQPDQAQAALQMITALLAQNQAQVQSVEVPGMINPASPMATQTGFTSSTTNMGSGQISFAGAQSTVNVSMTSVPVDQVILENTAEAI</sequence>
<evidence type="ECO:0000313" key="2">
    <source>
        <dbReference type="EMBL" id="KAJ7609877.1"/>
    </source>
</evidence>
<feature type="compositionally biased region" description="Low complexity" evidence="1">
    <location>
        <begin position="242"/>
        <end position="281"/>
    </location>
</feature>
<organism evidence="2 3">
    <name type="scientific">Roridomyces roridus</name>
    <dbReference type="NCBI Taxonomy" id="1738132"/>
    <lineage>
        <taxon>Eukaryota</taxon>
        <taxon>Fungi</taxon>
        <taxon>Dikarya</taxon>
        <taxon>Basidiomycota</taxon>
        <taxon>Agaricomycotina</taxon>
        <taxon>Agaricomycetes</taxon>
        <taxon>Agaricomycetidae</taxon>
        <taxon>Agaricales</taxon>
        <taxon>Marasmiineae</taxon>
        <taxon>Mycenaceae</taxon>
        <taxon>Roridomyces</taxon>
    </lineage>
</organism>
<evidence type="ECO:0000313" key="3">
    <source>
        <dbReference type="Proteomes" id="UP001221142"/>
    </source>
</evidence>
<gene>
    <name evidence="2" type="ORF">FB45DRAFT_1122516</name>
</gene>
<feature type="compositionally biased region" description="Low complexity" evidence="1">
    <location>
        <begin position="300"/>
        <end position="318"/>
    </location>
</feature>
<proteinExistence type="predicted"/>
<dbReference type="EMBL" id="JARKIF010000037">
    <property type="protein sequence ID" value="KAJ7609877.1"/>
    <property type="molecule type" value="Genomic_DNA"/>
</dbReference>
<comment type="caution">
    <text evidence="2">The sequence shown here is derived from an EMBL/GenBank/DDBJ whole genome shotgun (WGS) entry which is preliminary data.</text>
</comment>
<evidence type="ECO:0000256" key="1">
    <source>
        <dbReference type="SAM" id="MobiDB-lite"/>
    </source>
</evidence>
<dbReference type="Proteomes" id="UP001221142">
    <property type="component" value="Unassembled WGS sequence"/>
</dbReference>
<reference evidence="2" key="1">
    <citation type="submission" date="2023-03" db="EMBL/GenBank/DDBJ databases">
        <title>Massive genome expansion in bonnet fungi (Mycena s.s.) driven by repeated elements and novel gene families across ecological guilds.</title>
        <authorList>
            <consortium name="Lawrence Berkeley National Laboratory"/>
            <person name="Harder C.B."/>
            <person name="Miyauchi S."/>
            <person name="Viragh M."/>
            <person name="Kuo A."/>
            <person name="Thoen E."/>
            <person name="Andreopoulos B."/>
            <person name="Lu D."/>
            <person name="Skrede I."/>
            <person name="Drula E."/>
            <person name="Henrissat B."/>
            <person name="Morin E."/>
            <person name="Kohler A."/>
            <person name="Barry K."/>
            <person name="LaButti K."/>
            <person name="Morin E."/>
            <person name="Salamov A."/>
            <person name="Lipzen A."/>
            <person name="Mereny Z."/>
            <person name="Hegedus B."/>
            <person name="Baldrian P."/>
            <person name="Stursova M."/>
            <person name="Weitz H."/>
            <person name="Taylor A."/>
            <person name="Grigoriev I.V."/>
            <person name="Nagy L.G."/>
            <person name="Martin F."/>
            <person name="Kauserud H."/>
        </authorList>
    </citation>
    <scope>NUCLEOTIDE SEQUENCE</scope>
    <source>
        <strain evidence="2">9284</strain>
    </source>
</reference>
<keyword evidence="3" id="KW-1185">Reference proteome</keyword>
<dbReference type="AlphaFoldDB" id="A0AAD7B4I7"/>
<feature type="compositionally biased region" description="Polar residues" evidence="1">
    <location>
        <begin position="284"/>
        <end position="297"/>
    </location>
</feature>
<accession>A0AAD7B4I7</accession>
<protein>
    <submittedName>
        <fullName evidence="2">Uncharacterized protein</fullName>
    </submittedName>
</protein>